<dbReference type="AlphaFoldDB" id="A0A4R4EIN6"/>
<reference evidence="1 2" key="1">
    <citation type="submission" date="2019-03" db="EMBL/GenBank/DDBJ databases">
        <authorList>
            <person name="Kim M.K.M."/>
        </authorList>
    </citation>
    <scope>NUCLEOTIDE SEQUENCE [LARGE SCALE GENOMIC DNA]</scope>
    <source>
        <strain evidence="1 2">18JY21-1</strain>
    </source>
</reference>
<gene>
    <name evidence="1" type="ORF">E0485_05120</name>
</gene>
<dbReference type="RefSeq" id="WP_132416910.1">
    <property type="nucleotide sequence ID" value="NZ_SKFG01000003.1"/>
</dbReference>
<sequence length="194" mass="22731">MNNESELIRIMQQSELLMKVFDRVKLLGLKSYYIGAGCIAQTAWNHLTSRPLHYGISDIDIVYYEDQDLSSEAEEIIINRGKRQFADIPIALDIKNQARVHLWYEKKFGIPLQPYRSLEEAIQSWPTTATSLGVRQELNGEWVIYAPYGLTDLLTMKLRANKKLITEEIYRKKVNKWLVNWPELQVIEWNESTR</sequence>
<dbReference type="OrthoDB" id="1901124at2"/>
<organism evidence="1 2">
    <name type="scientific">Paenibacillus albiflavus</name>
    <dbReference type="NCBI Taxonomy" id="2545760"/>
    <lineage>
        <taxon>Bacteria</taxon>
        <taxon>Bacillati</taxon>
        <taxon>Bacillota</taxon>
        <taxon>Bacilli</taxon>
        <taxon>Bacillales</taxon>
        <taxon>Paenibacillaceae</taxon>
        <taxon>Paenibacillus</taxon>
    </lineage>
</organism>
<keyword evidence="2" id="KW-1185">Reference proteome</keyword>
<evidence type="ECO:0000313" key="1">
    <source>
        <dbReference type="EMBL" id="TCZ79253.1"/>
    </source>
</evidence>
<dbReference type="PANTHER" id="PTHR39166">
    <property type="entry name" value="BLL1166 PROTEIN"/>
    <property type="match status" value="1"/>
</dbReference>
<dbReference type="Pfam" id="PF06042">
    <property type="entry name" value="NTP_transf_6"/>
    <property type="match status" value="1"/>
</dbReference>
<name>A0A4R4EIN6_9BACL</name>
<evidence type="ECO:0000313" key="2">
    <source>
        <dbReference type="Proteomes" id="UP000295418"/>
    </source>
</evidence>
<dbReference type="PANTHER" id="PTHR39166:SF1">
    <property type="entry name" value="BLL1166 PROTEIN"/>
    <property type="match status" value="1"/>
</dbReference>
<dbReference type="GO" id="GO:0016740">
    <property type="term" value="F:transferase activity"/>
    <property type="evidence" value="ECO:0007669"/>
    <property type="project" value="UniProtKB-KW"/>
</dbReference>
<proteinExistence type="predicted"/>
<dbReference type="Proteomes" id="UP000295418">
    <property type="component" value="Unassembled WGS sequence"/>
</dbReference>
<protein>
    <submittedName>
        <fullName evidence="1">Nucleotidyltransferase family protein</fullName>
    </submittedName>
</protein>
<accession>A0A4R4EIN6</accession>
<dbReference type="InterPro" id="IPR009267">
    <property type="entry name" value="NTP_transf_6"/>
</dbReference>
<comment type="caution">
    <text evidence="1">The sequence shown here is derived from an EMBL/GenBank/DDBJ whole genome shotgun (WGS) entry which is preliminary data.</text>
</comment>
<dbReference type="EMBL" id="SKFG01000003">
    <property type="protein sequence ID" value="TCZ79253.1"/>
    <property type="molecule type" value="Genomic_DNA"/>
</dbReference>
<keyword evidence="1" id="KW-0808">Transferase</keyword>